<sequence>MSVTDTAAELTRTREPFVQATVVRAQKPTSAHAGDTALVRADGSIDGFVGGTCAEASVREYGLMTLSTNQPLLLRIVPGEVTAGAGEEGAVTVANPCLSGGAVEIFLEPRVPAPRMLVVGDSPVAEALATLGRPLGFDVQLVAGEQAVPAVGDAALVVASHGREEEPALTAALRLGVPYVGLVASRIRGAGVLASLDVTDEQRSRVHSPAGLDIGGRTAAEIALSVLAEIVAERRARERTAPAPAPASAVDPVCGMTVAAVDSTPHVELDGTTTWFCCEGCRKAFLAEPARYAAAS</sequence>
<dbReference type="Gene3D" id="3.40.50.720">
    <property type="entry name" value="NAD(P)-binding Rossmann-like Domain"/>
    <property type="match status" value="1"/>
</dbReference>
<dbReference type="InterPro" id="IPR003777">
    <property type="entry name" value="XdhC_CoxI"/>
</dbReference>
<dbReference type="InterPro" id="IPR052698">
    <property type="entry name" value="MoCofactor_Util/Proc"/>
</dbReference>
<comment type="caution">
    <text evidence="2">The sequence shown here is derived from an EMBL/GenBank/DDBJ whole genome shotgun (WGS) entry which is preliminary data.</text>
</comment>
<dbReference type="InterPro" id="IPR027051">
    <property type="entry name" value="XdhC_Rossmann_dom"/>
</dbReference>
<dbReference type="EMBL" id="JBHUHP010000030">
    <property type="protein sequence ID" value="MFD2093912.1"/>
    <property type="molecule type" value="Genomic_DNA"/>
</dbReference>
<dbReference type="RefSeq" id="WP_376880106.1">
    <property type="nucleotide sequence ID" value="NZ_JBHUHP010000030.1"/>
</dbReference>
<dbReference type="PANTHER" id="PTHR30388:SF4">
    <property type="entry name" value="MOLYBDENUM COFACTOR INSERTION CHAPERONE PAOD"/>
    <property type="match status" value="1"/>
</dbReference>
<gene>
    <name evidence="2" type="ORF">ACFSHS_20295</name>
</gene>
<dbReference type="Pfam" id="PF04945">
    <property type="entry name" value="YHS"/>
    <property type="match status" value="1"/>
</dbReference>
<reference evidence="3" key="1">
    <citation type="journal article" date="2019" name="Int. J. Syst. Evol. Microbiol.">
        <title>The Global Catalogue of Microorganisms (GCM) 10K type strain sequencing project: providing services to taxonomists for standard genome sequencing and annotation.</title>
        <authorList>
            <consortium name="The Broad Institute Genomics Platform"/>
            <consortium name="The Broad Institute Genome Sequencing Center for Infectious Disease"/>
            <person name="Wu L."/>
            <person name="Ma J."/>
        </authorList>
    </citation>
    <scope>NUCLEOTIDE SEQUENCE [LARGE SCALE GENOMIC DNA]</scope>
    <source>
        <strain evidence="3">JCM 3338</strain>
    </source>
</reference>
<accession>A0ABW4XG09</accession>
<keyword evidence="3" id="KW-1185">Reference proteome</keyword>
<dbReference type="SUPFAM" id="SSF47240">
    <property type="entry name" value="Ferritin-like"/>
    <property type="match status" value="1"/>
</dbReference>
<evidence type="ECO:0000313" key="2">
    <source>
        <dbReference type="EMBL" id="MFD2093912.1"/>
    </source>
</evidence>
<dbReference type="PANTHER" id="PTHR30388">
    <property type="entry name" value="ALDEHYDE OXIDOREDUCTASE MOLYBDENUM COFACTOR ASSEMBLY PROTEIN"/>
    <property type="match status" value="1"/>
</dbReference>
<feature type="domain" description="TRASH" evidence="1">
    <location>
        <begin position="251"/>
        <end position="289"/>
    </location>
</feature>
<dbReference type="SMART" id="SM00746">
    <property type="entry name" value="TRASH"/>
    <property type="match status" value="1"/>
</dbReference>
<evidence type="ECO:0000259" key="1">
    <source>
        <dbReference type="SMART" id="SM00746"/>
    </source>
</evidence>
<dbReference type="Proteomes" id="UP001597402">
    <property type="component" value="Unassembled WGS sequence"/>
</dbReference>
<dbReference type="InterPro" id="IPR011017">
    <property type="entry name" value="TRASH_dom"/>
</dbReference>
<dbReference type="InterPro" id="IPR009078">
    <property type="entry name" value="Ferritin-like_SF"/>
</dbReference>
<proteinExistence type="predicted"/>
<protein>
    <submittedName>
        <fullName evidence="2">XdhC family protein</fullName>
    </submittedName>
</protein>
<dbReference type="Pfam" id="PF13478">
    <property type="entry name" value="XdhC_C"/>
    <property type="match status" value="1"/>
</dbReference>
<dbReference type="InterPro" id="IPR007029">
    <property type="entry name" value="YHS_dom"/>
</dbReference>
<organism evidence="2 3">
    <name type="scientific">Blastococcus deserti</name>
    <dbReference type="NCBI Taxonomy" id="2259033"/>
    <lineage>
        <taxon>Bacteria</taxon>
        <taxon>Bacillati</taxon>
        <taxon>Actinomycetota</taxon>
        <taxon>Actinomycetes</taxon>
        <taxon>Geodermatophilales</taxon>
        <taxon>Geodermatophilaceae</taxon>
        <taxon>Blastococcus</taxon>
    </lineage>
</organism>
<dbReference type="Pfam" id="PF02625">
    <property type="entry name" value="XdhC_CoxI"/>
    <property type="match status" value="1"/>
</dbReference>
<evidence type="ECO:0000313" key="3">
    <source>
        <dbReference type="Proteomes" id="UP001597402"/>
    </source>
</evidence>
<name>A0ABW4XG09_9ACTN</name>